<reference evidence="3" key="1">
    <citation type="submission" date="2019-03" db="EMBL/GenBank/DDBJ databases">
        <title>Long read genome sequence of the mycoparasitic Pythium oligandrum ATCC 38472 isolated from sugarbeet rhizosphere.</title>
        <authorList>
            <person name="Gaulin E."/>
        </authorList>
    </citation>
    <scope>NUCLEOTIDE SEQUENCE</scope>
    <source>
        <strain evidence="3">ATCC 38472_TT</strain>
    </source>
</reference>
<evidence type="ECO:0000256" key="1">
    <source>
        <dbReference type="SAM" id="Coils"/>
    </source>
</evidence>
<feature type="region of interest" description="Disordered" evidence="2">
    <location>
        <begin position="621"/>
        <end position="657"/>
    </location>
</feature>
<keyword evidence="4" id="KW-1185">Reference proteome</keyword>
<dbReference type="Proteomes" id="UP000794436">
    <property type="component" value="Unassembled WGS sequence"/>
</dbReference>
<dbReference type="EMBL" id="SPLM01000146">
    <property type="protein sequence ID" value="TMW55835.1"/>
    <property type="molecule type" value="Genomic_DNA"/>
</dbReference>
<comment type="caution">
    <text evidence="3">The sequence shown here is derived from an EMBL/GenBank/DDBJ whole genome shotgun (WGS) entry which is preliminary data.</text>
</comment>
<organism evidence="3 4">
    <name type="scientific">Pythium oligandrum</name>
    <name type="common">Mycoparasitic fungus</name>
    <dbReference type="NCBI Taxonomy" id="41045"/>
    <lineage>
        <taxon>Eukaryota</taxon>
        <taxon>Sar</taxon>
        <taxon>Stramenopiles</taxon>
        <taxon>Oomycota</taxon>
        <taxon>Peronosporomycetes</taxon>
        <taxon>Pythiales</taxon>
        <taxon>Pythiaceae</taxon>
        <taxon>Pythium</taxon>
    </lineage>
</organism>
<evidence type="ECO:0000313" key="4">
    <source>
        <dbReference type="Proteomes" id="UP000794436"/>
    </source>
</evidence>
<dbReference type="AlphaFoldDB" id="A0A8K1C3N7"/>
<feature type="compositionally biased region" description="Basic residues" evidence="2">
    <location>
        <begin position="648"/>
        <end position="657"/>
    </location>
</feature>
<keyword evidence="1" id="KW-0175">Coiled coil</keyword>
<gene>
    <name evidence="3" type="ORF">Poli38472_008483</name>
</gene>
<feature type="compositionally biased region" description="Basic and acidic residues" evidence="2">
    <location>
        <begin position="621"/>
        <end position="631"/>
    </location>
</feature>
<feature type="compositionally biased region" description="Polar residues" evidence="2">
    <location>
        <begin position="300"/>
        <end position="311"/>
    </location>
</feature>
<feature type="region of interest" description="Disordered" evidence="2">
    <location>
        <begin position="300"/>
        <end position="320"/>
    </location>
</feature>
<name>A0A8K1C3N7_PYTOL</name>
<proteinExistence type="predicted"/>
<feature type="coiled-coil region" evidence="1">
    <location>
        <begin position="387"/>
        <end position="477"/>
    </location>
</feature>
<feature type="region of interest" description="Disordered" evidence="2">
    <location>
        <begin position="156"/>
        <end position="187"/>
    </location>
</feature>
<evidence type="ECO:0000313" key="3">
    <source>
        <dbReference type="EMBL" id="TMW55835.1"/>
    </source>
</evidence>
<accession>A0A8K1C3N7</accession>
<evidence type="ECO:0000256" key="2">
    <source>
        <dbReference type="SAM" id="MobiDB-lite"/>
    </source>
</evidence>
<protein>
    <submittedName>
        <fullName evidence="3">Uncharacterized protein</fullName>
    </submittedName>
</protein>
<sequence length="657" mass="74234">MAQVMATAEKELLLELLVRGTLEDVDDEQCKKVVDAAWRERRPSEAVLTRSCRVLATKVRTLRQRLEESGVVFAPETSLVWSDHEVEAIAELASESNAAMDQQEEGEEAPGPVQWSELLTQLLKTKHPDEEHPERPDNAVAWMVRAMCVKKMLLSSESVPEEEEPPSNEAKPATESDTPKSAWGRGRHWSNEEEELLRELVLKNDPIFKMAVTEWGCEFALRLKERWPESEFPPRSYRAICTKRHSVLEASKAIEVPQNPRQPEVELVNMPGPPAMDVASLQALVHRVCRIEEQIEALSNSPTKTTMSESGSDAADAISSPLRTSTGTQKLIIFTDIMDHEMQHLELSSQETADDVSADAQHKPSIGLVRMERDNAVAQSGLLASQLHSTLEELRSEQTRCEKLERDLTEARSHTDELRSQVFEGLRFKDKYEEAQTQLKSQQARLKEVVASHEAQLNEVTRKRRALEHQILVLEAQVVHWKGTADIHADSTRMIMELEDSCRGVISNLESIRLEVMNTIINPKRQLPATRLSDIVTSVHTIVTNINSIISSGERATSPKQQVVNPASRWSSQELEGLQEMKRDRVFESVQAQVLRVWLKTKYPGMSFPQRTRREVAHELKNLDKSTRKVVESTAPGSPDLDISSPSVKKRKRLRQG</sequence>